<gene>
    <name evidence="1" type="ORF">DFH08DRAFT_815194</name>
</gene>
<accession>A0AAD7EKG9</accession>
<evidence type="ECO:0000313" key="1">
    <source>
        <dbReference type="EMBL" id="KAJ7330271.1"/>
    </source>
</evidence>
<keyword evidence="2" id="KW-1185">Reference proteome</keyword>
<evidence type="ECO:0000313" key="2">
    <source>
        <dbReference type="Proteomes" id="UP001218218"/>
    </source>
</evidence>
<dbReference type="EMBL" id="JARIHO010000037">
    <property type="protein sequence ID" value="KAJ7330271.1"/>
    <property type="molecule type" value="Genomic_DNA"/>
</dbReference>
<reference evidence="1" key="1">
    <citation type="submission" date="2023-03" db="EMBL/GenBank/DDBJ databases">
        <title>Massive genome expansion in bonnet fungi (Mycena s.s.) driven by repeated elements and novel gene families across ecological guilds.</title>
        <authorList>
            <consortium name="Lawrence Berkeley National Laboratory"/>
            <person name="Harder C.B."/>
            <person name="Miyauchi S."/>
            <person name="Viragh M."/>
            <person name="Kuo A."/>
            <person name="Thoen E."/>
            <person name="Andreopoulos B."/>
            <person name="Lu D."/>
            <person name="Skrede I."/>
            <person name="Drula E."/>
            <person name="Henrissat B."/>
            <person name="Morin E."/>
            <person name="Kohler A."/>
            <person name="Barry K."/>
            <person name="LaButti K."/>
            <person name="Morin E."/>
            <person name="Salamov A."/>
            <person name="Lipzen A."/>
            <person name="Mereny Z."/>
            <person name="Hegedus B."/>
            <person name="Baldrian P."/>
            <person name="Stursova M."/>
            <person name="Weitz H."/>
            <person name="Taylor A."/>
            <person name="Grigoriev I.V."/>
            <person name="Nagy L.G."/>
            <person name="Martin F."/>
            <person name="Kauserud H."/>
        </authorList>
    </citation>
    <scope>NUCLEOTIDE SEQUENCE</scope>
    <source>
        <strain evidence="1">CBHHK002</strain>
    </source>
</reference>
<name>A0AAD7EKG9_9AGAR</name>
<organism evidence="1 2">
    <name type="scientific">Mycena albidolilacea</name>
    <dbReference type="NCBI Taxonomy" id="1033008"/>
    <lineage>
        <taxon>Eukaryota</taxon>
        <taxon>Fungi</taxon>
        <taxon>Dikarya</taxon>
        <taxon>Basidiomycota</taxon>
        <taxon>Agaricomycotina</taxon>
        <taxon>Agaricomycetes</taxon>
        <taxon>Agaricomycetidae</taxon>
        <taxon>Agaricales</taxon>
        <taxon>Marasmiineae</taxon>
        <taxon>Mycenaceae</taxon>
        <taxon>Mycena</taxon>
    </lineage>
</organism>
<protein>
    <submittedName>
        <fullName evidence="1">Uncharacterized protein</fullName>
    </submittedName>
</protein>
<dbReference type="Proteomes" id="UP001218218">
    <property type="component" value="Unassembled WGS sequence"/>
</dbReference>
<dbReference type="AlphaFoldDB" id="A0AAD7EKG9"/>
<comment type="caution">
    <text evidence="1">The sequence shown here is derived from an EMBL/GenBank/DDBJ whole genome shotgun (WGS) entry which is preliminary data.</text>
</comment>
<sequence>MTVHADNKDGRLGCEIVNKNDEKRRTTGYQTVPELRGVPLAVFWVVFLVEGNSERIVGRASETVVLTATRNSSRCCCMMLENSWMSSMVTRSGGRKAFDSYKRRCCDLPDWRNFRQCRKSHQLADESESESVAINTSPARLTDANINEYS</sequence>
<proteinExistence type="predicted"/>